<feature type="compositionally biased region" description="Basic residues" evidence="5">
    <location>
        <begin position="310"/>
        <end position="319"/>
    </location>
</feature>
<dbReference type="PANTHER" id="PTHR31250">
    <property type="entry name" value="IQ DOMAIN-CONTAINING PROTEIN IQM3"/>
    <property type="match status" value="1"/>
</dbReference>
<feature type="compositionally biased region" description="Basic and acidic residues" evidence="5">
    <location>
        <begin position="466"/>
        <end position="488"/>
    </location>
</feature>
<dbReference type="PROSITE" id="PS50096">
    <property type="entry name" value="IQ"/>
    <property type="match status" value="1"/>
</dbReference>
<evidence type="ECO:0000313" key="7">
    <source>
        <dbReference type="Proteomes" id="UP001201980"/>
    </source>
</evidence>
<evidence type="ECO:0000313" key="6">
    <source>
        <dbReference type="EMBL" id="KAJ2905704.1"/>
    </source>
</evidence>
<feature type="compositionally biased region" description="Basic and acidic residues" evidence="5">
    <location>
        <begin position="197"/>
        <end position="207"/>
    </location>
</feature>
<evidence type="ECO:0000256" key="1">
    <source>
        <dbReference type="ARBA" id="ARBA00004123"/>
    </source>
</evidence>
<dbReference type="InterPro" id="IPR044159">
    <property type="entry name" value="IQM"/>
</dbReference>
<accession>A0AAD5RWE3</accession>
<feature type="compositionally biased region" description="Low complexity" evidence="5">
    <location>
        <begin position="270"/>
        <end position="284"/>
    </location>
</feature>
<feature type="compositionally biased region" description="Basic and acidic residues" evidence="5">
    <location>
        <begin position="732"/>
        <end position="764"/>
    </location>
</feature>
<sequence>MTQEASIMAPSPVLAVSLCDPTTTTPLDPEHPTPTTTVKETHDNSNEAVSKTPVQEITGEERNKDMTSQDKPIQNGTVSPSSQAPHRPEPEPVQQQYQGNEKHGQDEEYLNSLQPPSDEEFRHIRYEQARKERESMDGTKPQNDIPSAEKKSEAQDGAARLIQRTYRGYKTRRELQGLGLSASTRWAHVVKDVKWREATKPRPREETWGTASSEGMSTRTGGNMGRIRKSDPSKGSAKGKWKLASTVAKYASGDQDVAASDSLDKGDGFFSSGSSASSLPSSASEGENSHGGEGKKRAASSPKEKEKAKQARKTQRKEKKREEAKTMGLQYFLEMVDLKHRYGSNLRTYHATWRERDTRENFFYWLDHGEGKDLDLESCPRQRLDREMVRYLSKEERQYYLVEVDNEGRLCWKKNGERIDTTELYRDSVRGVVRKGDRTETWRSPYAQGVAAGVKLNDKDAGKELDVEHHEQDQQLQEQERRGDRDKGPATASRGGATSRASSLTSDSSIEQDLANKYATPEFDSARGVEKAKHVSASTVFNKLLRRSVKKNTWIFVADANFRLYVGIKNSGAFQHSSFLQGGRIAAAGLIKVKDGQLRALSPLSGHYRPPVRNFRAFTRDLRGKGVDMRRVSISKAYTILVGLEVYMTARSKVKRAAEGVGKKKARLLDPETAREMEMAEMDGSESAKREREVLEMEERRREENTVGVKLLKMVNLRPAGESEGPVASAGEKGDGKKDEQREGEGKSHDGIDQNKAKTKEDRFQAGPGDVRSRGDAGDIKTDGGAKNNVDRKDHVRGDKIPQS</sequence>
<dbReference type="EMBL" id="JAKWBI020000026">
    <property type="protein sequence ID" value="KAJ2905704.1"/>
    <property type="molecule type" value="Genomic_DNA"/>
</dbReference>
<feature type="compositionally biased region" description="Polar residues" evidence="5">
    <location>
        <begin position="46"/>
        <end position="55"/>
    </location>
</feature>
<reference evidence="6" key="1">
    <citation type="submission" date="2022-07" db="EMBL/GenBank/DDBJ databases">
        <title>Draft genome sequence of Zalerion maritima ATCC 34329, a (micro)plastics degrading marine fungus.</title>
        <authorList>
            <person name="Paco A."/>
            <person name="Goncalves M.F.M."/>
            <person name="Rocha-Santos T.A.P."/>
            <person name="Alves A."/>
        </authorList>
    </citation>
    <scope>NUCLEOTIDE SEQUENCE</scope>
    <source>
        <strain evidence="6">ATCC 34329</strain>
    </source>
</reference>
<protein>
    <recommendedName>
        <fullName evidence="8">IQ domain-containing protein IQM6</fullName>
    </recommendedName>
</protein>
<feature type="compositionally biased region" description="Basic and acidic residues" evidence="5">
    <location>
        <begin position="287"/>
        <end position="309"/>
    </location>
</feature>
<dbReference type="CDD" id="cd23767">
    <property type="entry name" value="IQCD"/>
    <property type="match status" value="1"/>
</dbReference>
<feature type="region of interest" description="Disordered" evidence="5">
    <location>
        <begin position="197"/>
        <end position="242"/>
    </location>
</feature>
<gene>
    <name evidence="6" type="ORF">MKZ38_004571</name>
</gene>
<feature type="compositionally biased region" description="Basic and acidic residues" evidence="5">
    <location>
        <begin position="59"/>
        <end position="68"/>
    </location>
</feature>
<feature type="compositionally biased region" description="Basic and acidic residues" evidence="5">
    <location>
        <begin position="119"/>
        <end position="137"/>
    </location>
</feature>
<organism evidence="6 7">
    <name type="scientific">Zalerion maritima</name>
    <dbReference type="NCBI Taxonomy" id="339359"/>
    <lineage>
        <taxon>Eukaryota</taxon>
        <taxon>Fungi</taxon>
        <taxon>Dikarya</taxon>
        <taxon>Ascomycota</taxon>
        <taxon>Pezizomycotina</taxon>
        <taxon>Sordariomycetes</taxon>
        <taxon>Lulworthiomycetidae</taxon>
        <taxon>Lulworthiales</taxon>
        <taxon>Lulworthiaceae</taxon>
        <taxon>Zalerion</taxon>
    </lineage>
</organism>
<keyword evidence="4" id="KW-0539">Nucleus</keyword>
<feature type="compositionally biased region" description="Polar residues" evidence="5">
    <location>
        <begin position="209"/>
        <end position="221"/>
    </location>
</feature>
<dbReference type="GO" id="GO:0005737">
    <property type="term" value="C:cytoplasm"/>
    <property type="evidence" value="ECO:0007669"/>
    <property type="project" value="UniProtKB-SubCell"/>
</dbReference>
<proteinExistence type="predicted"/>
<evidence type="ECO:0000256" key="5">
    <source>
        <dbReference type="SAM" id="MobiDB-lite"/>
    </source>
</evidence>
<feature type="region of interest" description="Disordered" evidence="5">
    <location>
        <begin position="270"/>
        <end position="323"/>
    </location>
</feature>
<comment type="subcellular location">
    <subcellularLocation>
        <location evidence="2">Cytoplasm</location>
    </subcellularLocation>
    <subcellularLocation>
        <location evidence="1">Nucleus</location>
    </subcellularLocation>
</comment>
<evidence type="ECO:0008006" key="8">
    <source>
        <dbReference type="Google" id="ProtNLM"/>
    </source>
</evidence>
<evidence type="ECO:0000256" key="4">
    <source>
        <dbReference type="ARBA" id="ARBA00023242"/>
    </source>
</evidence>
<feature type="compositionally biased region" description="Basic and acidic residues" evidence="5">
    <location>
        <begin position="771"/>
        <end position="804"/>
    </location>
</feature>
<feature type="compositionally biased region" description="Polar residues" evidence="5">
    <location>
        <begin position="69"/>
        <end position="84"/>
    </location>
</feature>
<evidence type="ECO:0000256" key="2">
    <source>
        <dbReference type="ARBA" id="ARBA00004496"/>
    </source>
</evidence>
<keyword evidence="3" id="KW-0963">Cytoplasm</keyword>
<dbReference type="AlphaFoldDB" id="A0AAD5RWE3"/>
<feature type="region of interest" description="Disordered" evidence="5">
    <location>
        <begin position="678"/>
        <end position="703"/>
    </location>
</feature>
<feature type="compositionally biased region" description="Low complexity" evidence="5">
    <location>
        <begin position="490"/>
        <end position="509"/>
    </location>
</feature>
<feature type="region of interest" description="Disordered" evidence="5">
    <location>
        <begin position="1"/>
        <end position="159"/>
    </location>
</feature>
<feature type="region of interest" description="Disordered" evidence="5">
    <location>
        <begin position="466"/>
        <end position="509"/>
    </location>
</feature>
<dbReference type="Proteomes" id="UP001201980">
    <property type="component" value="Unassembled WGS sequence"/>
</dbReference>
<name>A0AAD5RWE3_9PEZI</name>
<feature type="compositionally biased region" description="Basic and acidic residues" evidence="5">
    <location>
        <begin position="686"/>
        <end position="703"/>
    </location>
</feature>
<dbReference type="PANTHER" id="PTHR31250:SF27">
    <property type="entry name" value="IQ DOMAIN-CONTAINING PROTEIN IQM5"/>
    <property type="match status" value="1"/>
</dbReference>
<comment type="caution">
    <text evidence="6">The sequence shown here is derived from an EMBL/GenBank/DDBJ whole genome shotgun (WGS) entry which is preliminary data.</text>
</comment>
<keyword evidence="7" id="KW-1185">Reference proteome</keyword>
<evidence type="ECO:0000256" key="3">
    <source>
        <dbReference type="ARBA" id="ARBA00022490"/>
    </source>
</evidence>
<feature type="compositionally biased region" description="Low complexity" evidence="5">
    <location>
        <begin position="21"/>
        <end position="37"/>
    </location>
</feature>
<feature type="region of interest" description="Disordered" evidence="5">
    <location>
        <begin position="717"/>
        <end position="804"/>
    </location>
</feature>
<dbReference type="GO" id="GO:0005634">
    <property type="term" value="C:nucleus"/>
    <property type="evidence" value="ECO:0007669"/>
    <property type="project" value="UniProtKB-SubCell"/>
</dbReference>